<dbReference type="Pfam" id="PF00082">
    <property type="entry name" value="Peptidase_S8"/>
    <property type="match status" value="1"/>
</dbReference>
<dbReference type="OrthoDB" id="9798386at2"/>
<dbReference type="AlphaFoldDB" id="A0A0W7WXE1"/>
<keyword evidence="3 5" id="KW-0378">Hydrolase</keyword>
<dbReference type="Gene3D" id="3.30.70.80">
    <property type="entry name" value="Peptidase S8 propeptide/proteinase inhibitor I9"/>
    <property type="match status" value="1"/>
</dbReference>
<comment type="caution">
    <text evidence="10">The sequence shown here is derived from an EMBL/GenBank/DDBJ whole genome shotgun (WGS) entry which is preliminary data.</text>
</comment>
<evidence type="ECO:0000313" key="11">
    <source>
        <dbReference type="Proteomes" id="UP000054804"/>
    </source>
</evidence>
<dbReference type="RefSeq" id="WP_058850573.1">
    <property type="nucleotide sequence ID" value="NZ_LOCL01000046.1"/>
</dbReference>
<feature type="active site" description="Charge relay system" evidence="5">
    <location>
        <position position="402"/>
    </location>
</feature>
<dbReference type="Proteomes" id="UP000054804">
    <property type="component" value="Unassembled WGS sequence"/>
</dbReference>
<feature type="active site" description="Charge relay system" evidence="5">
    <location>
        <position position="248"/>
    </location>
</feature>
<proteinExistence type="inferred from homology"/>
<feature type="domain" description="Inhibitor I9" evidence="9">
    <location>
        <begin position="62"/>
        <end position="132"/>
    </location>
</feature>
<dbReference type="STRING" id="1765722.AT728_39185"/>
<evidence type="ECO:0000256" key="1">
    <source>
        <dbReference type="ARBA" id="ARBA00011073"/>
    </source>
</evidence>
<feature type="compositionally biased region" description="Gly residues" evidence="6">
    <location>
        <begin position="34"/>
        <end position="51"/>
    </location>
</feature>
<organism evidence="10 11">
    <name type="scientific">Streptomyces silvensis</name>
    <dbReference type="NCBI Taxonomy" id="1765722"/>
    <lineage>
        <taxon>Bacteria</taxon>
        <taxon>Bacillati</taxon>
        <taxon>Actinomycetota</taxon>
        <taxon>Actinomycetes</taxon>
        <taxon>Kitasatosporales</taxon>
        <taxon>Streptomycetaceae</taxon>
        <taxon>Streptomyces</taxon>
    </lineage>
</organism>
<dbReference type="PROSITE" id="PS51318">
    <property type="entry name" value="TAT"/>
    <property type="match status" value="1"/>
</dbReference>
<keyword evidence="11" id="KW-1185">Reference proteome</keyword>
<dbReference type="EMBL" id="LOCL01000046">
    <property type="protein sequence ID" value="KUF15248.1"/>
    <property type="molecule type" value="Genomic_DNA"/>
</dbReference>
<sequence length="462" mass="46242">MRRSSRRRTAGAALSAALLAAGLQLGVAPGAGAHAGTGSDTGSGTGSGGGDKAGEAVPDGWIVVLKEPAGAAPADVPAVARELVGRAEGARLRHVYRAALHGFSARMTRAQAARTAADPRVALVRQDTRVRLDAPGERARTSPGYAPAPQAAGTQSVDGTLPVEGTQPVDGTHPVDGTQPNAPWGLDRIDQRRLPLSTTYTYRTTAPDVGVYVIDTGLRTSHREFGGRASVGVDTVGDGQDGDDCNGHGTHVGGVAAGTTYGVAKQARLVAVRVLGCQGSGTVSGVVAGVDWVTANAVRPAVANMSLGGGASDIIDRAVRGSIASGVTYTVSAGSSGQSGGACAGSPARVPEAVTVGGSDRSDRVTSSSNHGKCVSLFAPGAQITSAWKDGDDATATLSGTSMATAHAAGAAALHLGLRPADTPAQVKRGLVDNATTGVLQGNQPVVPDKLLHTLYPDQGGF</sequence>
<evidence type="ECO:0000256" key="3">
    <source>
        <dbReference type="ARBA" id="ARBA00022801"/>
    </source>
</evidence>
<evidence type="ECO:0000256" key="6">
    <source>
        <dbReference type="SAM" id="MobiDB-lite"/>
    </source>
</evidence>
<accession>A0A0W7WXE1</accession>
<dbReference type="PROSITE" id="PS00137">
    <property type="entry name" value="SUBTILASE_HIS"/>
    <property type="match status" value="1"/>
</dbReference>
<dbReference type="InterPro" id="IPR010259">
    <property type="entry name" value="S8pro/Inhibitor_I9"/>
</dbReference>
<feature type="region of interest" description="Disordered" evidence="6">
    <location>
        <begin position="34"/>
        <end position="53"/>
    </location>
</feature>
<dbReference type="InterPro" id="IPR006311">
    <property type="entry name" value="TAT_signal"/>
</dbReference>
<keyword evidence="4 5" id="KW-0720">Serine protease</keyword>
<dbReference type="PANTHER" id="PTHR43806">
    <property type="entry name" value="PEPTIDASE S8"/>
    <property type="match status" value="1"/>
</dbReference>
<dbReference type="InterPro" id="IPR036852">
    <property type="entry name" value="Peptidase_S8/S53_dom_sf"/>
</dbReference>
<evidence type="ECO:0000256" key="4">
    <source>
        <dbReference type="ARBA" id="ARBA00022825"/>
    </source>
</evidence>
<evidence type="ECO:0000256" key="2">
    <source>
        <dbReference type="ARBA" id="ARBA00022670"/>
    </source>
</evidence>
<feature type="signal peptide" evidence="7">
    <location>
        <begin position="1"/>
        <end position="33"/>
    </location>
</feature>
<evidence type="ECO:0000259" key="9">
    <source>
        <dbReference type="Pfam" id="PF05922"/>
    </source>
</evidence>
<name>A0A0W7WXE1_9ACTN</name>
<dbReference type="FunFam" id="3.40.50.200:FF:000014">
    <property type="entry name" value="Proteinase K"/>
    <property type="match status" value="1"/>
</dbReference>
<dbReference type="InterPro" id="IPR015500">
    <property type="entry name" value="Peptidase_S8_subtilisin-rel"/>
</dbReference>
<feature type="domain" description="Peptidase S8/S53" evidence="8">
    <location>
        <begin position="210"/>
        <end position="438"/>
    </location>
</feature>
<dbReference type="InterPro" id="IPR000209">
    <property type="entry name" value="Peptidase_S8/S53_dom"/>
</dbReference>
<gene>
    <name evidence="10" type="ORF">AT728_39185</name>
</gene>
<dbReference type="InterPro" id="IPR034193">
    <property type="entry name" value="PCSK9_ProteinaseK-like"/>
</dbReference>
<evidence type="ECO:0000256" key="7">
    <source>
        <dbReference type="SAM" id="SignalP"/>
    </source>
</evidence>
<evidence type="ECO:0000259" key="8">
    <source>
        <dbReference type="Pfam" id="PF00082"/>
    </source>
</evidence>
<protein>
    <submittedName>
        <fullName evidence="10">Serine protease</fullName>
    </submittedName>
</protein>
<dbReference type="GO" id="GO:0004252">
    <property type="term" value="F:serine-type endopeptidase activity"/>
    <property type="evidence" value="ECO:0007669"/>
    <property type="project" value="UniProtKB-UniRule"/>
</dbReference>
<feature type="region of interest" description="Disordered" evidence="6">
    <location>
        <begin position="135"/>
        <end position="186"/>
    </location>
</feature>
<dbReference type="GO" id="GO:0005615">
    <property type="term" value="C:extracellular space"/>
    <property type="evidence" value="ECO:0007669"/>
    <property type="project" value="TreeGrafter"/>
</dbReference>
<dbReference type="PROSITE" id="PS00136">
    <property type="entry name" value="SUBTILASE_ASP"/>
    <property type="match status" value="1"/>
</dbReference>
<dbReference type="PANTHER" id="PTHR43806:SF11">
    <property type="entry name" value="CEREVISIN-RELATED"/>
    <property type="match status" value="1"/>
</dbReference>
<dbReference type="SUPFAM" id="SSF52743">
    <property type="entry name" value="Subtilisin-like"/>
    <property type="match status" value="1"/>
</dbReference>
<dbReference type="Gene3D" id="3.40.50.200">
    <property type="entry name" value="Peptidase S8/S53 domain"/>
    <property type="match status" value="1"/>
</dbReference>
<dbReference type="SUPFAM" id="SSF54897">
    <property type="entry name" value="Protease propeptides/inhibitors"/>
    <property type="match status" value="1"/>
</dbReference>
<reference evidence="10 11" key="1">
    <citation type="submission" date="2015-12" db="EMBL/GenBank/DDBJ databases">
        <title>Draft genome sequence of Streptomyces silvensis ATCC 53525, a producer of novel hormone antagonists.</title>
        <authorList>
            <person name="Johnston C.W."/>
            <person name="Li Y."/>
            <person name="Magarvey N.A."/>
        </authorList>
    </citation>
    <scope>NUCLEOTIDE SEQUENCE [LARGE SCALE GENOMIC DNA]</scope>
    <source>
        <strain evidence="10 11">ATCC 53525</strain>
    </source>
</reference>
<dbReference type="Pfam" id="PF05922">
    <property type="entry name" value="Inhibitor_I9"/>
    <property type="match status" value="1"/>
</dbReference>
<dbReference type="GO" id="GO:0006508">
    <property type="term" value="P:proteolysis"/>
    <property type="evidence" value="ECO:0007669"/>
    <property type="project" value="UniProtKB-KW"/>
</dbReference>
<feature type="chain" id="PRO_5006936806" evidence="7">
    <location>
        <begin position="34"/>
        <end position="462"/>
    </location>
</feature>
<dbReference type="PRINTS" id="PR00723">
    <property type="entry name" value="SUBTILISIN"/>
</dbReference>
<feature type="active site" description="Charge relay system" evidence="5">
    <location>
        <position position="215"/>
    </location>
</feature>
<dbReference type="InterPro" id="IPR037045">
    <property type="entry name" value="S8pro/Inhibitor_I9_sf"/>
</dbReference>
<dbReference type="InterPro" id="IPR022398">
    <property type="entry name" value="Peptidase_S8_His-AS"/>
</dbReference>
<evidence type="ECO:0000313" key="10">
    <source>
        <dbReference type="EMBL" id="KUF15248.1"/>
    </source>
</evidence>
<comment type="similarity">
    <text evidence="1 5">Belongs to the peptidase S8 family.</text>
</comment>
<keyword evidence="7" id="KW-0732">Signal</keyword>
<dbReference type="InterPro" id="IPR050131">
    <property type="entry name" value="Peptidase_S8_subtilisin-like"/>
</dbReference>
<evidence type="ECO:0000256" key="5">
    <source>
        <dbReference type="PROSITE-ProRule" id="PRU01240"/>
    </source>
</evidence>
<dbReference type="InterPro" id="IPR023827">
    <property type="entry name" value="Peptidase_S8_Asp-AS"/>
</dbReference>
<dbReference type="PROSITE" id="PS51892">
    <property type="entry name" value="SUBTILASE"/>
    <property type="match status" value="1"/>
</dbReference>
<dbReference type="CDD" id="cd04077">
    <property type="entry name" value="Peptidases_S8_PCSK9_ProteinaseK_like"/>
    <property type="match status" value="1"/>
</dbReference>
<keyword evidence="2 5" id="KW-0645">Protease</keyword>